<keyword evidence="1" id="KW-0812">Transmembrane</keyword>
<proteinExistence type="predicted"/>
<accession>A0A915ESN2</accession>
<evidence type="ECO:0000313" key="2">
    <source>
        <dbReference type="Proteomes" id="UP000887574"/>
    </source>
</evidence>
<name>A0A915ESN2_9BILA</name>
<protein>
    <submittedName>
        <fullName evidence="3">Uncharacterized protein</fullName>
    </submittedName>
</protein>
<dbReference type="WBParaSite" id="jg8531">
    <property type="protein sequence ID" value="jg8531"/>
    <property type="gene ID" value="jg8531"/>
</dbReference>
<feature type="transmembrane region" description="Helical" evidence="1">
    <location>
        <begin position="60"/>
        <end position="80"/>
    </location>
</feature>
<feature type="transmembrane region" description="Helical" evidence="1">
    <location>
        <begin position="86"/>
        <end position="103"/>
    </location>
</feature>
<sequence length="155" mass="18573">MPATFGGWRMMFDKDEARTDLVNKKLNEKRKTTTKWDLKSFEGFKNSIYLVFRYKYFRKVWTRVVSVCLLGILVAIKFVMAELPLLHSPTTYILIIDLYFAIVRPKIRRNMTMKFCNYVSTNENFSQPYIDVYLDVKKHLFPAKQEEQEYKIKTE</sequence>
<evidence type="ECO:0000313" key="3">
    <source>
        <dbReference type="WBParaSite" id="jg8531"/>
    </source>
</evidence>
<keyword evidence="2" id="KW-1185">Reference proteome</keyword>
<dbReference type="AlphaFoldDB" id="A0A915ESN2"/>
<keyword evidence="1" id="KW-0472">Membrane</keyword>
<dbReference type="Proteomes" id="UP000887574">
    <property type="component" value="Unplaced"/>
</dbReference>
<organism evidence="2 3">
    <name type="scientific">Ditylenchus dipsaci</name>
    <dbReference type="NCBI Taxonomy" id="166011"/>
    <lineage>
        <taxon>Eukaryota</taxon>
        <taxon>Metazoa</taxon>
        <taxon>Ecdysozoa</taxon>
        <taxon>Nematoda</taxon>
        <taxon>Chromadorea</taxon>
        <taxon>Rhabditida</taxon>
        <taxon>Tylenchina</taxon>
        <taxon>Tylenchomorpha</taxon>
        <taxon>Sphaerularioidea</taxon>
        <taxon>Anguinidae</taxon>
        <taxon>Anguininae</taxon>
        <taxon>Ditylenchus</taxon>
    </lineage>
</organism>
<evidence type="ECO:0000256" key="1">
    <source>
        <dbReference type="SAM" id="Phobius"/>
    </source>
</evidence>
<keyword evidence="1" id="KW-1133">Transmembrane helix</keyword>
<reference evidence="3" key="1">
    <citation type="submission" date="2022-11" db="UniProtKB">
        <authorList>
            <consortium name="WormBaseParasite"/>
        </authorList>
    </citation>
    <scope>IDENTIFICATION</scope>
</reference>